<sequence>MWKTSRHPNIKTTSEVTIPQIHRLEPTTPRSSSTLFSLLSALYSLLSTQLQNGPPTISLEPYRDDIITLYHHGISTDAISSTLETCHNIQVKERTIQSRLRKWGIRKRHRTTTGDEALHARIKMMFIQDKLTDKAMLNMLQQEGYGISERTLRRLRFKLGLYVRTSEQEQIVVPQPLPEGPTV</sequence>
<protein>
    <recommendedName>
        <fullName evidence="1">Clr5 domain-containing protein</fullName>
    </recommendedName>
</protein>
<dbReference type="AlphaFoldDB" id="A0A0M8P2U7"/>
<dbReference type="OrthoDB" id="5392716at2759"/>
<comment type="caution">
    <text evidence="2">The sequence shown here is derived from an EMBL/GenBank/DDBJ whole genome shotgun (WGS) entry which is preliminary data.</text>
</comment>
<name>A0A0M8P2U7_9EURO</name>
<dbReference type="InterPro" id="IPR025676">
    <property type="entry name" value="Clr5_dom"/>
</dbReference>
<dbReference type="EMBL" id="LHQQ01000199">
    <property type="protein sequence ID" value="KOS39521.1"/>
    <property type="molecule type" value="Genomic_DNA"/>
</dbReference>
<dbReference type="Proteomes" id="UP000037696">
    <property type="component" value="Unassembled WGS sequence"/>
</dbReference>
<evidence type="ECO:0000313" key="3">
    <source>
        <dbReference type="Proteomes" id="UP000037696"/>
    </source>
</evidence>
<evidence type="ECO:0000313" key="2">
    <source>
        <dbReference type="EMBL" id="KOS39521.1"/>
    </source>
</evidence>
<dbReference type="STRING" id="229535.A0A0M8P2U7"/>
<feature type="domain" description="Clr5" evidence="1">
    <location>
        <begin position="59"/>
        <end position="107"/>
    </location>
</feature>
<organism evidence="2 3">
    <name type="scientific">Penicillium nordicum</name>
    <dbReference type="NCBI Taxonomy" id="229535"/>
    <lineage>
        <taxon>Eukaryota</taxon>
        <taxon>Fungi</taxon>
        <taxon>Dikarya</taxon>
        <taxon>Ascomycota</taxon>
        <taxon>Pezizomycotina</taxon>
        <taxon>Eurotiomycetes</taxon>
        <taxon>Eurotiomycetidae</taxon>
        <taxon>Eurotiales</taxon>
        <taxon>Aspergillaceae</taxon>
        <taxon>Penicillium</taxon>
    </lineage>
</organism>
<dbReference type="PANTHER" id="PTHR46177:SF1">
    <property type="entry name" value="INTEGRASE CATALYTIC DOMAIN-CONTAINING PROTEIN"/>
    <property type="match status" value="1"/>
</dbReference>
<dbReference type="Pfam" id="PF14420">
    <property type="entry name" value="Clr5"/>
    <property type="match status" value="1"/>
</dbReference>
<accession>A0A0M8P2U7</accession>
<evidence type="ECO:0000259" key="1">
    <source>
        <dbReference type="Pfam" id="PF14420"/>
    </source>
</evidence>
<reference evidence="2 3" key="1">
    <citation type="submission" date="2015-08" db="EMBL/GenBank/DDBJ databases">
        <title>Genome sequencing of Penicillium nordicum.</title>
        <authorList>
            <person name="Nguyen H.D."/>
            <person name="Seifert K.A."/>
        </authorList>
    </citation>
    <scope>NUCLEOTIDE SEQUENCE [LARGE SCALE GENOMIC DNA]</scope>
    <source>
        <strain evidence="2 3">DAOMC 185683</strain>
    </source>
</reference>
<keyword evidence="3" id="KW-1185">Reference proteome</keyword>
<proteinExistence type="predicted"/>
<gene>
    <name evidence="2" type="ORF">ACN38_g9644</name>
</gene>
<dbReference type="PANTHER" id="PTHR46177">
    <property type="entry name" value="INTEGRASE CATALYTIC DOMAIN-CONTAINING PROTEIN"/>
    <property type="match status" value="1"/>
</dbReference>